<proteinExistence type="predicted"/>
<keyword evidence="3" id="KW-1185">Reference proteome</keyword>
<reference evidence="3" key="1">
    <citation type="submission" date="2018-07" db="EMBL/GenBank/DDBJ databases">
        <authorList>
            <person name="Safronova V.I."/>
            <person name="Chirak E.R."/>
            <person name="Sazanova A.L."/>
        </authorList>
    </citation>
    <scope>NUCLEOTIDE SEQUENCE [LARGE SCALE GENOMIC DNA]</scope>
    <source>
        <strain evidence="3">RCAM04685</strain>
    </source>
</reference>
<dbReference type="EMBL" id="QQTP01000001">
    <property type="protein sequence ID" value="RDJ29028.1"/>
    <property type="molecule type" value="Genomic_DNA"/>
</dbReference>
<dbReference type="Proteomes" id="UP000255207">
    <property type="component" value="Unassembled WGS sequence"/>
</dbReference>
<dbReference type="AlphaFoldDB" id="A0A370LAY2"/>
<evidence type="ECO:0008006" key="4">
    <source>
        <dbReference type="Google" id="ProtNLM"/>
    </source>
</evidence>
<evidence type="ECO:0000256" key="1">
    <source>
        <dbReference type="SAM" id="MobiDB-lite"/>
    </source>
</evidence>
<organism evidence="2 3">
    <name type="scientific">Bosea caraganae</name>
    <dbReference type="NCBI Taxonomy" id="2763117"/>
    <lineage>
        <taxon>Bacteria</taxon>
        <taxon>Pseudomonadati</taxon>
        <taxon>Pseudomonadota</taxon>
        <taxon>Alphaproteobacteria</taxon>
        <taxon>Hyphomicrobiales</taxon>
        <taxon>Boseaceae</taxon>
        <taxon>Bosea</taxon>
    </lineage>
</organism>
<feature type="region of interest" description="Disordered" evidence="1">
    <location>
        <begin position="87"/>
        <end position="108"/>
    </location>
</feature>
<sequence length="131" mass="14800">MAHLGRTSVRRFWPFPDIWSVRFRAVQFSDVPRSRLWPLADVGKVRSGGRATSDRRFWASLQDGFDLDAERSTAAKLPVRRRYYNEDRPHDAIGHKPPISLQNPGGRTQPAAVIKAGKLHSPAVQEMGPDQ</sequence>
<protein>
    <recommendedName>
        <fullName evidence="4">Integrase catalytic domain-containing protein</fullName>
    </recommendedName>
</protein>
<comment type="caution">
    <text evidence="2">The sequence shown here is derived from an EMBL/GenBank/DDBJ whole genome shotgun (WGS) entry which is preliminary data.</text>
</comment>
<name>A0A370LAY2_9HYPH</name>
<accession>A0A370LAY2</accession>
<evidence type="ECO:0000313" key="2">
    <source>
        <dbReference type="EMBL" id="RDJ29028.1"/>
    </source>
</evidence>
<evidence type="ECO:0000313" key="3">
    <source>
        <dbReference type="Proteomes" id="UP000255207"/>
    </source>
</evidence>
<gene>
    <name evidence="2" type="ORF">DWE98_00100</name>
</gene>